<dbReference type="InterPro" id="IPR000477">
    <property type="entry name" value="RT_dom"/>
</dbReference>
<feature type="region of interest" description="Disordered" evidence="1">
    <location>
        <begin position="1253"/>
        <end position="1330"/>
    </location>
</feature>
<evidence type="ECO:0000259" key="2">
    <source>
        <dbReference type="Pfam" id="PF00078"/>
    </source>
</evidence>
<dbReference type="EMBL" id="BSXT01002477">
    <property type="protein sequence ID" value="GMF49077.1"/>
    <property type="molecule type" value="Genomic_DNA"/>
</dbReference>
<keyword evidence="6" id="KW-1185">Reference proteome</keyword>
<feature type="domain" description="Reverse transcriptase/retrotransposon-derived protein RNase H-like" evidence="4">
    <location>
        <begin position="881"/>
        <end position="974"/>
    </location>
</feature>
<dbReference type="InterPro" id="IPR041577">
    <property type="entry name" value="RT_RNaseH_2"/>
</dbReference>
<sequence length="1330" mass="146684">MSKVWIIPHHAGVDLILGTDFMLPAWIRLDLYNSTARLPDEVEIALIKSRSTWLTEPTYADRVSDGPAESLNIPARMIADFTLRRKQPSANTHEFWVRRTKDWIPTVAHSSRGKPTRVLLTNVSGKPVWCPAHFPVILWAPHGELPPDDGYVRLNSAKYSNWQVLAYEAAMDKDLFKREQPLYADWLGRQPPAVERRQYVVPKDVIKRSPRRVDNGEAELTCAQQHELLERAAAASAESASDRTEAAVTPTKSARDGLHKSETTESTADDSVHYEPAESSGDDPASSVQAVATSCELTDCDVAEPAAAAPTDAAEWDDGPNAGAPHQSSLGVTILEAKPPDQASEREHLHRVDFARQETAELKEALRTARELGAELSADSEAGSSVREAIDSLLSDEIEVSDVALADDPEEDLRLRFAAAMAICEDESIAGVDNSTTDPAEFQCSANEIDLEDYAHELAFLPDLTDSASTVLDYGGSNVVCSAHTPSQREKLVKALKAQEGIMIASGNALPPPAYGAICDIDVQGHKPIKERARRVPLKHLKKLYELLKGLLKAGLIAFSNSPRASPIVIVLKKNGVDIRLCIDYKMVNAITVRMEYAMPLVDDLLTELESYLWFCSLDAASGFWAVTVTQRAREISAFVCALGHFEWLRMPFGLKNTPMIYQRIIDNALWGYVQPRGGWASYAEKVRRAEVASATQRGRLSDPNQLTPDSVSSATKLEADHWALAESDPLQNLVNSPESDMFANGEPDESMLTPVFDRRSFVDDICFGGTTFEDCLATLSRLLGRFAECRISISFTKSIVVQPTVDFLSHEVSQHGIRANPTKLAAIAVLPFPTSKKGMQGFLGALNYYSRFIQNMAVHGAVLYQLKDADFTDGGDLAAAKSAFAELKTKVANAPILRHFDSAKEVHIMLFANAGALRSTLLQPHDGLLHPVRFCGRVLKENEVNYHPAEKEVLALLHILKVGHTLFAGKTLHVYTRFSTLEWVFTSKSLYGRAGSFAVLLSPYHLKVKRIRELDADFAQLLQATVTPHIGLDESLSHLAPPSKNSATVRLDPELLYAHAPQDFVGHVLSFDGSAKTEKNGGYGSCSWILWSLPSWDIVIAASSYLPSTTVNIAEYAGMNNGFMAALERGLTDLIIVGDSRLAIQQSMGVMACKKEALQLELVRHNKLTDQLSSVRYLHVLRHYNAAADWLATEALESKMGRVVLSSDRKTELKELNRVSEILYTSPDSADSGEPRAEMTVMTRRQTRRVHFEDEANKDSAGISQNTGLHYKEANSPNSRTERLQFEPPRAPKRVRRVEDQAEVEVSEGRIPGATDIDPAVVQAARRRP</sequence>
<dbReference type="Proteomes" id="UP001165121">
    <property type="component" value="Unassembled WGS sequence"/>
</dbReference>
<evidence type="ECO:0000259" key="4">
    <source>
        <dbReference type="Pfam" id="PF17919"/>
    </source>
</evidence>
<dbReference type="InterPro" id="IPR051320">
    <property type="entry name" value="Viral_Replic_Matur_Polypro"/>
</dbReference>
<evidence type="ECO:0000259" key="3">
    <source>
        <dbReference type="Pfam" id="PF13456"/>
    </source>
</evidence>
<dbReference type="GO" id="GO:0003676">
    <property type="term" value="F:nucleic acid binding"/>
    <property type="evidence" value="ECO:0007669"/>
    <property type="project" value="InterPro"/>
</dbReference>
<dbReference type="PANTHER" id="PTHR33064:SF37">
    <property type="entry name" value="RIBONUCLEASE H"/>
    <property type="match status" value="1"/>
</dbReference>
<evidence type="ECO:0000313" key="6">
    <source>
        <dbReference type="Proteomes" id="UP001165121"/>
    </source>
</evidence>
<dbReference type="InterPro" id="IPR002156">
    <property type="entry name" value="RNaseH_domain"/>
</dbReference>
<evidence type="ECO:0000256" key="1">
    <source>
        <dbReference type="SAM" id="MobiDB-lite"/>
    </source>
</evidence>
<dbReference type="SUPFAM" id="SSF56672">
    <property type="entry name" value="DNA/RNA polymerases"/>
    <property type="match status" value="2"/>
</dbReference>
<dbReference type="SUPFAM" id="SSF53098">
    <property type="entry name" value="Ribonuclease H-like"/>
    <property type="match status" value="1"/>
</dbReference>
<organism evidence="5 6">
    <name type="scientific">Phytophthora fragariaefolia</name>
    <dbReference type="NCBI Taxonomy" id="1490495"/>
    <lineage>
        <taxon>Eukaryota</taxon>
        <taxon>Sar</taxon>
        <taxon>Stramenopiles</taxon>
        <taxon>Oomycota</taxon>
        <taxon>Peronosporomycetes</taxon>
        <taxon>Peronosporales</taxon>
        <taxon>Peronosporaceae</taxon>
        <taxon>Phytophthora</taxon>
    </lineage>
</organism>
<dbReference type="InterPro" id="IPR012337">
    <property type="entry name" value="RNaseH-like_sf"/>
</dbReference>
<gene>
    <name evidence="5" type="ORF">Pfra01_001924300</name>
</gene>
<proteinExistence type="predicted"/>
<comment type="caution">
    <text evidence="5">The sequence shown here is derived from an EMBL/GenBank/DDBJ whole genome shotgun (WGS) entry which is preliminary data.</text>
</comment>
<dbReference type="InterPro" id="IPR043502">
    <property type="entry name" value="DNA/RNA_pol_sf"/>
</dbReference>
<name>A0A9W6XZ79_9STRA</name>
<dbReference type="GO" id="GO:0004523">
    <property type="term" value="F:RNA-DNA hybrid ribonuclease activity"/>
    <property type="evidence" value="ECO:0007669"/>
    <property type="project" value="InterPro"/>
</dbReference>
<dbReference type="PANTHER" id="PTHR33064">
    <property type="entry name" value="POL PROTEIN"/>
    <property type="match status" value="1"/>
</dbReference>
<feature type="domain" description="Reverse transcriptase" evidence="2">
    <location>
        <begin position="573"/>
        <end position="670"/>
    </location>
</feature>
<dbReference type="CDD" id="cd01647">
    <property type="entry name" value="RT_LTR"/>
    <property type="match status" value="1"/>
</dbReference>
<dbReference type="Pfam" id="PF00078">
    <property type="entry name" value="RVT_1"/>
    <property type="match status" value="1"/>
</dbReference>
<feature type="compositionally biased region" description="Basic and acidic residues" evidence="1">
    <location>
        <begin position="253"/>
        <end position="263"/>
    </location>
</feature>
<dbReference type="Pfam" id="PF13456">
    <property type="entry name" value="RVT_3"/>
    <property type="match status" value="1"/>
</dbReference>
<dbReference type="Gene3D" id="3.30.420.10">
    <property type="entry name" value="Ribonuclease H-like superfamily/Ribonuclease H"/>
    <property type="match status" value="1"/>
</dbReference>
<feature type="region of interest" description="Disordered" evidence="1">
    <location>
        <begin position="232"/>
        <end position="292"/>
    </location>
</feature>
<dbReference type="InterPro" id="IPR036397">
    <property type="entry name" value="RNaseH_sf"/>
</dbReference>
<reference evidence="5" key="1">
    <citation type="submission" date="2023-04" db="EMBL/GenBank/DDBJ databases">
        <title>Phytophthora fragariaefolia NBRC 109709.</title>
        <authorList>
            <person name="Ichikawa N."/>
            <person name="Sato H."/>
            <person name="Tonouchi N."/>
        </authorList>
    </citation>
    <scope>NUCLEOTIDE SEQUENCE</scope>
    <source>
        <strain evidence="5">NBRC 109709</strain>
    </source>
</reference>
<protein>
    <submittedName>
        <fullName evidence="5">Unnamed protein product</fullName>
    </submittedName>
</protein>
<feature type="domain" description="RNase H type-1" evidence="3">
    <location>
        <begin position="1079"/>
        <end position="1196"/>
    </location>
</feature>
<dbReference type="OrthoDB" id="124931at2759"/>
<feature type="region of interest" description="Disordered" evidence="1">
    <location>
        <begin position="307"/>
        <end position="327"/>
    </location>
</feature>
<dbReference type="Gene3D" id="3.10.10.10">
    <property type="entry name" value="HIV Type 1 Reverse Transcriptase, subunit A, domain 1"/>
    <property type="match status" value="1"/>
</dbReference>
<dbReference type="InterPro" id="IPR043128">
    <property type="entry name" value="Rev_trsase/Diguanyl_cyclase"/>
</dbReference>
<evidence type="ECO:0000313" key="5">
    <source>
        <dbReference type="EMBL" id="GMF49077.1"/>
    </source>
</evidence>
<dbReference type="Gene3D" id="3.30.70.270">
    <property type="match status" value="3"/>
</dbReference>
<accession>A0A9W6XZ79</accession>
<dbReference type="Pfam" id="PF17919">
    <property type="entry name" value="RT_RNaseH_2"/>
    <property type="match status" value="1"/>
</dbReference>